<dbReference type="AlphaFoldDB" id="A0A8X6HKE1"/>
<feature type="transmembrane region" description="Helical" evidence="1">
    <location>
        <begin position="75"/>
        <end position="98"/>
    </location>
</feature>
<evidence type="ECO:0000256" key="1">
    <source>
        <dbReference type="SAM" id="Phobius"/>
    </source>
</evidence>
<name>A0A8X6HKE1_TRICU</name>
<feature type="transmembrane region" description="Helical" evidence="1">
    <location>
        <begin position="292"/>
        <end position="309"/>
    </location>
</feature>
<keyword evidence="3" id="KW-1185">Reference proteome</keyword>
<protein>
    <submittedName>
        <fullName evidence="2">Uncharacterized protein</fullName>
    </submittedName>
</protein>
<gene>
    <name evidence="2" type="primary">NCL1_20786</name>
    <name evidence="2" type="ORF">TNCT_28941</name>
</gene>
<organism evidence="2 3">
    <name type="scientific">Trichonephila clavata</name>
    <name type="common">Joro spider</name>
    <name type="synonym">Nephila clavata</name>
    <dbReference type="NCBI Taxonomy" id="2740835"/>
    <lineage>
        <taxon>Eukaryota</taxon>
        <taxon>Metazoa</taxon>
        <taxon>Ecdysozoa</taxon>
        <taxon>Arthropoda</taxon>
        <taxon>Chelicerata</taxon>
        <taxon>Arachnida</taxon>
        <taxon>Araneae</taxon>
        <taxon>Araneomorphae</taxon>
        <taxon>Entelegynae</taxon>
        <taxon>Araneoidea</taxon>
        <taxon>Nephilidae</taxon>
        <taxon>Trichonephila</taxon>
    </lineage>
</organism>
<feature type="transmembrane region" description="Helical" evidence="1">
    <location>
        <begin position="252"/>
        <end position="272"/>
    </location>
</feature>
<feature type="transmembrane region" description="Helical" evidence="1">
    <location>
        <begin position="152"/>
        <end position="174"/>
    </location>
</feature>
<comment type="caution">
    <text evidence="2">The sequence shown here is derived from an EMBL/GenBank/DDBJ whole genome shotgun (WGS) entry which is preliminary data.</text>
</comment>
<reference evidence="2" key="1">
    <citation type="submission" date="2020-07" db="EMBL/GenBank/DDBJ databases">
        <title>Multicomponent nature underlies the extraordinary mechanical properties of spider dragline silk.</title>
        <authorList>
            <person name="Kono N."/>
            <person name="Nakamura H."/>
            <person name="Mori M."/>
            <person name="Yoshida Y."/>
            <person name="Ohtoshi R."/>
            <person name="Malay A.D."/>
            <person name="Moran D.A.P."/>
            <person name="Tomita M."/>
            <person name="Numata K."/>
            <person name="Arakawa K."/>
        </authorList>
    </citation>
    <scope>NUCLEOTIDE SEQUENCE</scope>
</reference>
<keyword evidence="1" id="KW-1133">Transmembrane helix</keyword>
<sequence>MFGEELLDGAVNNSCGINHTVSLFSVCAPPSKKIYIIAENFDKLGSIRCLGFFAYLIMYVQGFQELNRYSNRNESWYCIFHWLLVSFVSLLFFLPTPYSILSYFVSSEDKYGWPKHCYRYLLTLYAYVLVSMALFSYNAVFKTFSTLSRLQWCMCFAGLYIMSSFSTLYCTYVYGWVESYDCDMICYALTWMFSRYPDQSDIMILLMWNHVIPASLNLFLILKVRKELLRRNELDLFDKEKTYSLCLGDRKLIALSKVLCIYYAIASTPLILRETVKWITECKSIDAYMLNYFEALPFYFILLESFFFFKLELNEFETVWDEFKTDTGKRLKAIKQS</sequence>
<dbReference type="Proteomes" id="UP000887116">
    <property type="component" value="Unassembled WGS sequence"/>
</dbReference>
<dbReference type="EMBL" id="BMAO01025769">
    <property type="protein sequence ID" value="GFR04774.1"/>
    <property type="molecule type" value="Genomic_DNA"/>
</dbReference>
<proteinExistence type="predicted"/>
<feature type="transmembrane region" description="Helical" evidence="1">
    <location>
        <begin position="45"/>
        <end position="63"/>
    </location>
</feature>
<evidence type="ECO:0000313" key="2">
    <source>
        <dbReference type="EMBL" id="GFR04774.1"/>
    </source>
</evidence>
<feature type="transmembrane region" description="Helical" evidence="1">
    <location>
        <begin position="202"/>
        <end position="222"/>
    </location>
</feature>
<evidence type="ECO:0000313" key="3">
    <source>
        <dbReference type="Proteomes" id="UP000887116"/>
    </source>
</evidence>
<accession>A0A8X6HKE1</accession>
<feature type="transmembrane region" description="Helical" evidence="1">
    <location>
        <begin position="118"/>
        <end position="140"/>
    </location>
</feature>
<dbReference type="OrthoDB" id="10309849at2759"/>
<keyword evidence="1" id="KW-0472">Membrane</keyword>
<keyword evidence="1" id="KW-0812">Transmembrane</keyword>